<dbReference type="GO" id="GO:0003677">
    <property type="term" value="F:DNA binding"/>
    <property type="evidence" value="ECO:0007669"/>
    <property type="project" value="UniProtKB-KW"/>
</dbReference>
<evidence type="ECO:0000313" key="5">
    <source>
        <dbReference type="EMBL" id="TFF19740.1"/>
    </source>
</evidence>
<comment type="caution">
    <text evidence="5">The sequence shown here is derived from an EMBL/GenBank/DDBJ whole genome shotgun (WGS) entry which is preliminary data.</text>
</comment>
<dbReference type="InterPro" id="IPR005143">
    <property type="entry name" value="TF_LuxR_autoind-bd_dom"/>
</dbReference>
<dbReference type="PANTHER" id="PTHR44688:SF16">
    <property type="entry name" value="DNA-BINDING TRANSCRIPTIONAL ACTIVATOR DEVR_DOSR"/>
    <property type="match status" value="1"/>
</dbReference>
<dbReference type="GO" id="GO:0006355">
    <property type="term" value="P:regulation of DNA-templated transcription"/>
    <property type="evidence" value="ECO:0007669"/>
    <property type="project" value="InterPro"/>
</dbReference>
<dbReference type="RefSeq" id="WP_134763421.1">
    <property type="nucleotide sequence ID" value="NZ_SOZD01000006.1"/>
</dbReference>
<reference evidence="5 6" key="1">
    <citation type="submission" date="2019-03" db="EMBL/GenBank/DDBJ databases">
        <title>Jiella endophytica sp. nov., a novel endophytic bacterium isolated from root of Ficus microcarpa Linn. f.</title>
        <authorList>
            <person name="Tuo L."/>
        </authorList>
    </citation>
    <scope>NUCLEOTIDE SEQUENCE [LARGE SCALE GENOMIC DNA]</scope>
    <source>
        <strain evidence="5 6">CBS5Q-3</strain>
    </source>
</reference>
<dbReference type="InterPro" id="IPR016032">
    <property type="entry name" value="Sig_transdc_resp-reg_C-effctor"/>
</dbReference>
<dbReference type="AlphaFoldDB" id="A0A4Y8REC4"/>
<evidence type="ECO:0000259" key="4">
    <source>
        <dbReference type="PROSITE" id="PS50043"/>
    </source>
</evidence>
<feature type="domain" description="HTH luxR-type" evidence="4">
    <location>
        <begin position="175"/>
        <end position="240"/>
    </location>
</feature>
<dbReference type="CDD" id="cd06170">
    <property type="entry name" value="LuxR_C_like"/>
    <property type="match status" value="1"/>
</dbReference>
<dbReference type="SUPFAM" id="SSF46894">
    <property type="entry name" value="C-terminal effector domain of the bipartite response regulators"/>
    <property type="match status" value="1"/>
</dbReference>
<evidence type="ECO:0000256" key="3">
    <source>
        <dbReference type="ARBA" id="ARBA00023163"/>
    </source>
</evidence>
<dbReference type="EMBL" id="SOZD01000006">
    <property type="protein sequence ID" value="TFF19740.1"/>
    <property type="molecule type" value="Genomic_DNA"/>
</dbReference>
<evidence type="ECO:0000313" key="6">
    <source>
        <dbReference type="Proteomes" id="UP000298179"/>
    </source>
</evidence>
<dbReference type="PROSITE" id="PS00622">
    <property type="entry name" value="HTH_LUXR_1"/>
    <property type="match status" value="1"/>
</dbReference>
<dbReference type="InterPro" id="IPR036388">
    <property type="entry name" value="WH-like_DNA-bd_sf"/>
</dbReference>
<keyword evidence="2" id="KW-0238">DNA-binding</keyword>
<dbReference type="InterPro" id="IPR036693">
    <property type="entry name" value="TF_LuxR_autoind-bd_dom_sf"/>
</dbReference>
<proteinExistence type="predicted"/>
<dbReference type="OrthoDB" id="3170288at2"/>
<evidence type="ECO:0000256" key="1">
    <source>
        <dbReference type="ARBA" id="ARBA00023015"/>
    </source>
</evidence>
<dbReference type="Gene3D" id="1.10.10.10">
    <property type="entry name" value="Winged helix-like DNA-binding domain superfamily/Winged helix DNA-binding domain"/>
    <property type="match status" value="1"/>
</dbReference>
<organism evidence="5 6">
    <name type="scientific">Jiella endophytica</name>
    <dbReference type="NCBI Taxonomy" id="2558362"/>
    <lineage>
        <taxon>Bacteria</taxon>
        <taxon>Pseudomonadati</taxon>
        <taxon>Pseudomonadota</taxon>
        <taxon>Alphaproteobacteria</taxon>
        <taxon>Hyphomicrobiales</taxon>
        <taxon>Aurantimonadaceae</taxon>
        <taxon>Jiella</taxon>
    </lineage>
</organism>
<accession>A0A4Y8REC4</accession>
<name>A0A4Y8REC4_9HYPH</name>
<dbReference type="Pfam" id="PF03472">
    <property type="entry name" value="Autoind_bind"/>
    <property type="match status" value="1"/>
</dbReference>
<dbReference type="PROSITE" id="PS50043">
    <property type="entry name" value="HTH_LUXR_2"/>
    <property type="match status" value="1"/>
</dbReference>
<evidence type="ECO:0000256" key="2">
    <source>
        <dbReference type="ARBA" id="ARBA00023125"/>
    </source>
</evidence>
<sequence>MGQTTTDDMFRFVDCIQHLEDKDAIADELFRTVRTFGFTSYGISGLPQPGESIEPYFLLSGWHPEWFDRYVGNDYVHHDPVIANTLRTDDPFTWKEACEGRKLGPKARAVMDEATEFGMHDGLTVPIYSLNGLSAVVTFGGERIDLSARDRGALHLIAIYAHSQIRRLISQRSEKLEDSAPFSHRERECVLWCAAGKTNWEIGRITGLAEKTVETYLRNASAKVGAINRAQLVAESFRQRRIN</sequence>
<dbReference type="Proteomes" id="UP000298179">
    <property type="component" value="Unassembled WGS sequence"/>
</dbReference>
<dbReference type="Gene3D" id="3.30.450.80">
    <property type="entry name" value="Transcription factor LuxR-like, autoinducer-binding domain"/>
    <property type="match status" value="1"/>
</dbReference>
<dbReference type="InterPro" id="IPR000792">
    <property type="entry name" value="Tscrpt_reg_LuxR_C"/>
</dbReference>
<dbReference type="PRINTS" id="PR00038">
    <property type="entry name" value="HTHLUXR"/>
</dbReference>
<keyword evidence="6" id="KW-1185">Reference proteome</keyword>
<gene>
    <name evidence="5" type="ORF">E3C22_18810</name>
</gene>
<protein>
    <submittedName>
        <fullName evidence="5">LuxR family transcriptional regulator</fullName>
    </submittedName>
</protein>
<dbReference type="PANTHER" id="PTHR44688">
    <property type="entry name" value="DNA-BINDING TRANSCRIPTIONAL ACTIVATOR DEVR_DOSR"/>
    <property type="match status" value="1"/>
</dbReference>
<dbReference type="SUPFAM" id="SSF75516">
    <property type="entry name" value="Pheromone-binding domain of LuxR-like quorum-sensing transcription factors"/>
    <property type="match status" value="1"/>
</dbReference>
<dbReference type="Pfam" id="PF00196">
    <property type="entry name" value="GerE"/>
    <property type="match status" value="1"/>
</dbReference>
<keyword evidence="3" id="KW-0804">Transcription</keyword>
<dbReference type="SMART" id="SM00421">
    <property type="entry name" value="HTH_LUXR"/>
    <property type="match status" value="1"/>
</dbReference>
<keyword evidence="1" id="KW-0805">Transcription regulation</keyword>